<dbReference type="EMBL" id="JBFXLU010000125">
    <property type="protein sequence ID" value="KAL2840070.1"/>
    <property type="molecule type" value="Genomic_DNA"/>
</dbReference>
<evidence type="ECO:0000313" key="3">
    <source>
        <dbReference type="Proteomes" id="UP001610446"/>
    </source>
</evidence>
<accession>A0ABR4JJ54</accession>
<organism evidence="2 3">
    <name type="scientific">Aspergillus pseudoustus</name>
    <dbReference type="NCBI Taxonomy" id="1810923"/>
    <lineage>
        <taxon>Eukaryota</taxon>
        <taxon>Fungi</taxon>
        <taxon>Dikarya</taxon>
        <taxon>Ascomycota</taxon>
        <taxon>Pezizomycotina</taxon>
        <taxon>Eurotiomycetes</taxon>
        <taxon>Eurotiomycetidae</taxon>
        <taxon>Eurotiales</taxon>
        <taxon>Aspergillaceae</taxon>
        <taxon>Aspergillus</taxon>
        <taxon>Aspergillus subgen. Nidulantes</taxon>
    </lineage>
</organism>
<protein>
    <submittedName>
        <fullName evidence="2">Uncharacterized protein</fullName>
    </submittedName>
</protein>
<dbReference type="Proteomes" id="UP001610446">
    <property type="component" value="Unassembled WGS sequence"/>
</dbReference>
<gene>
    <name evidence="2" type="ORF">BJY01DRAFT_250197</name>
</gene>
<feature type="region of interest" description="Disordered" evidence="1">
    <location>
        <begin position="1"/>
        <end position="24"/>
    </location>
</feature>
<name>A0ABR4JJ54_9EURO</name>
<proteinExistence type="predicted"/>
<evidence type="ECO:0000256" key="1">
    <source>
        <dbReference type="SAM" id="MobiDB-lite"/>
    </source>
</evidence>
<reference evidence="2 3" key="1">
    <citation type="submission" date="2024-07" db="EMBL/GenBank/DDBJ databases">
        <title>Section-level genome sequencing and comparative genomics of Aspergillus sections Usti and Cavernicolus.</title>
        <authorList>
            <consortium name="Lawrence Berkeley National Laboratory"/>
            <person name="Nybo J.L."/>
            <person name="Vesth T.C."/>
            <person name="Theobald S."/>
            <person name="Frisvad J.C."/>
            <person name="Larsen T.O."/>
            <person name="Kjaerboelling I."/>
            <person name="Rothschild-Mancinelli K."/>
            <person name="Lyhne E.K."/>
            <person name="Kogle M.E."/>
            <person name="Barry K."/>
            <person name="Clum A."/>
            <person name="Na H."/>
            <person name="Ledsgaard L."/>
            <person name="Lin J."/>
            <person name="Lipzen A."/>
            <person name="Kuo A."/>
            <person name="Riley R."/>
            <person name="Mondo S."/>
            <person name="Labutti K."/>
            <person name="Haridas S."/>
            <person name="Pangalinan J."/>
            <person name="Salamov A.A."/>
            <person name="Simmons B.A."/>
            <person name="Magnuson J.K."/>
            <person name="Chen J."/>
            <person name="Drula E."/>
            <person name="Henrissat B."/>
            <person name="Wiebenga A."/>
            <person name="Lubbers R.J."/>
            <person name="Gomes A.C."/>
            <person name="Makela M.R."/>
            <person name="Stajich J."/>
            <person name="Grigoriev I.V."/>
            <person name="Mortensen U.H."/>
            <person name="De Vries R.P."/>
            <person name="Baker S.E."/>
            <person name="Andersen M.R."/>
        </authorList>
    </citation>
    <scope>NUCLEOTIDE SEQUENCE [LARGE SCALE GENOMIC DNA]</scope>
    <source>
        <strain evidence="2 3">CBS 123904</strain>
    </source>
</reference>
<sequence length="229" mass="25245">MSDSEQDSNQSPPPVYSSAAENDSLAASIRTTPGANLHKQSPFIDFTGYRIAGGVLDSSTAPKALIRIRGSHSVYGEVKSDFNLTLNLLPLLVSETERWPYLRIDGGRVTANGEPSPPVEGITPSDLEKLVVQYCEDPTPIKSFSLKRRIVNLDYDCVEVVWPFANVPSNSSGWRCAVQSKQDWWARWKDAVRTAVLAKRHGHVTLKDRIDVDMGVPVPEPGKDWGATK</sequence>
<comment type="caution">
    <text evidence="2">The sequence shown here is derived from an EMBL/GenBank/DDBJ whole genome shotgun (WGS) entry which is preliminary data.</text>
</comment>
<evidence type="ECO:0000313" key="2">
    <source>
        <dbReference type="EMBL" id="KAL2840070.1"/>
    </source>
</evidence>
<keyword evidence="3" id="KW-1185">Reference proteome</keyword>